<reference evidence="4 5" key="2">
    <citation type="journal article" date="2010" name="Stand. Genomic Sci.">
        <title>Complete genome sequence of Desulfohalobium retbaense type strain (HR(100)).</title>
        <authorList>
            <person name="Spring S."/>
            <person name="Nolan M."/>
            <person name="Lapidus A."/>
            <person name="Glavina Del Rio T."/>
            <person name="Copeland A."/>
            <person name="Tice H."/>
            <person name="Cheng J.F."/>
            <person name="Lucas S."/>
            <person name="Land M."/>
            <person name="Chen F."/>
            <person name="Bruce D."/>
            <person name="Goodwin L."/>
            <person name="Pitluck S."/>
            <person name="Ivanova N."/>
            <person name="Mavromatis K."/>
            <person name="Mikhailova N."/>
            <person name="Pati A."/>
            <person name="Chen A."/>
            <person name="Palaniappan K."/>
            <person name="Hauser L."/>
            <person name="Chang Y.J."/>
            <person name="Jeffries C.D."/>
            <person name="Munk C."/>
            <person name="Kiss H."/>
            <person name="Chain P."/>
            <person name="Han C."/>
            <person name="Brettin T."/>
            <person name="Detter J.C."/>
            <person name="Schuler E."/>
            <person name="Goker M."/>
            <person name="Rohde M."/>
            <person name="Bristow J."/>
            <person name="Eisen J.A."/>
            <person name="Markowitz V."/>
            <person name="Hugenholtz P."/>
            <person name="Kyrpides N.C."/>
            <person name="Klenk H.P."/>
        </authorList>
    </citation>
    <scope>NUCLEOTIDE SEQUENCE [LARGE SCALE GENOMIC DNA]</scope>
    <source>
        <strain evidence="4 5">DSM 5692</strain>
    </source>
</reference>
<dbReference type="InterPro" id="IPR000719">
    <property type="entry name" value="Prot_kinase_dom"/>
</dbReference>
<evidence type="ECO:0000313" key="5">
    <source>
        <dbReference type="Proteomes" id="UP000001052"/>
    </source>
</evidence>
<dbReference type="OrthoDB" id="9795390at2"/>
<reference evidence="5" key="1">
    <citation type="submission" date="2009-09" db="EMBL/GenBank/DDBJ databases">
        <title>The complete chromosome of Desulfohalobium retbaense DSM 5692.</title>
        <authorList>
            <consortium name="US DOE Joint Genome Institute (JGI-PGF)"/>
            <person name="Lucas S."/>
            <person name="Copeland A."/>
            <person name="Lapidus A."/>
            <person name="Glavina del Rio T."/>
            <person name="Dalin E."/>
            <person name="Tice H."/>
            <person name="Bruce D."/>
            <person name="Goodwin L."/>
            <person name="Pitluck S."/>
            <person name="Kyrpides N."/>
            <person name="Mavromatis K."/>
            <person name="Ivanova N."/>
            <person name="Mikhailova N."/>
            <person name="Munk A.C."/>
            <person name="Brettin T."/>
            <person name="Detter J.C."/>
            <person name="Han C."/>
            <person name="Tapia R."/>
            <person name="Larimer F."/>
            <person name="Land M."/>
            <person name="Hauser L."/>
            <person name="Markowitz V."/>
            <person name="Cheng J.-F."/>
            <person name="Hugenholtz P."/>
            <person name="Woyke T."/>
            <person name="Wu D."/>
            <person name="Spring S."/>
            <person name="Klenk H.-P."/>
            <person name="Eisen J.A."/>
        </authorList>
    </citation>
    <scope>NUCLEOTIDE SEQUENCE [LARGE SCALE GENOMIC DNA]</scope>
    <source>
        <strain evidence="5">DSM 5692</strain>
    </source>
</reference>
<keyword evidence="5" id="KW-1185">Reference proteome</keyword>
<protein>
    <submittedName>
        <fullName evidence="4">ABC-1 domain protein</fullName>
    </submittedName>
</protein>
<dbReference type="Gene3D" id="1.10.510.10">
    <property type="entry name" value="Transferase(Phosphotransferase) domain 1"/>
    <property type="match status" value="1"/>
</dbReference>
<gene>
    <name evidence="4" type="ordered locus">Dret_1973</name>
</gene>
<dbReference type="PANTHER" id="PTHR10566">
    <property type="entry name" value="CHAPERONE-ACTIVITY OF BC1 COMPLEX CABC1 -RELATED"/>
    <property type="match status" value="1"/>
</dbReference>
<dbReference type="EMBL" id="CP001734">
    <property type="protein sequence ID" value="ACV69257.1"/>
    <property type="molecule type" value="Genomic_DNA"/>
</dbReference>
<dbReference type="InterPro" id="IPR004147">
    <property type="entry name" value="ABC1_dom"/>
</dbReference>
<evidence type="ECO:0000313" key="4">
    <source>
        <dbReference type="EMBL" id="ACV69257.1"/>
    </source>
</evidence>
<feature type="transmembrane region" description="Helical" evidence="2">
    <location>
        <begin position="519"/>
        <end position="541"/>
    </location>
</feature>
<organism evidence="4 5">
    <name type="scientific">Desulfohalobium retbaense (strain ATCC 49708 / DSM 5692 / JCM 16813 / HR100)</name>
    <dbReference type="NCBI Taxonomy" id="485915"/>
    <lineage>
        <taxon>Bacteria</taxon>
        <taxon>Pseudomonadati</taxon>
        <taxon>Thermodesulfobacteriota</taxon>
        <taxon>Desulfovibrionia</taxon>
        <taxon>Desulfovibrionales</taxon>
        <taxon>Desulfohalobiaceae</taxon>
        <taxon>Desulfohalobium</taxon>
    </lineage>
</organism>
<evidence type="ECO:0000259" key="3">
    <source>
        <dbReference type="PROSITE" id="PS50011"/>
    </source>
</evidence>
<keyword evidence="2" id="KW-1133">Transmembrane helix</keyword>
<dbReference type="SUPFAM" id="SSF56112">
    <property type="entry name" value="Protein kinase-like (PK-like)"/>
    <property type="match status" value="1"/>
</dbReference>
<dbReference type="KEGG" id="drt:Dret_1973"/>
<dbReference type="GO" id="GO:0005524">
    <property type="term" value="F:ATP binding"/>
    <property type="evidence" value="ECO:0007669"/>
    <property type="project" value="InterPro"/>
</dbReference>
<dbReference type="PROSITE" id="PS50011">
    <property type="entry name" value="PROTEIN_KINASE_DOM"/>
    <property type="match status" value="1"/>
</dbReference>
<dbReference type="Proteomes" id="UP000001052">
    <property type="component" value="Chromosome"/>
</dbReference>
<dbReference type="eggNOG" id="COG0661">
    <property type="taxonomic scope" value="Bacteria"/>
</dbReference>
<dbReference type="InterPro" id="IPR050154">
    <property type="entry name" value="UbiB_kinase"/>
</dbReference>
<evidence type="ECO:0000256" key="1">
    <source>
        <dbReference type="ARBA" id="ARBA00009670"/>
    </source>
</evidence>
<feature type="domain" description="Protein kinase" evidence="3">
    <location>
        <begin position="88"/>
        <end position="448"/>
    </location>
</feature>
<name>C8X4N4_DESRD</name>
<sequence>MDIHAIAHLGRFKDIVFILFKYGYGDILSRLDIPSRLRPYKTPEVPKMGTWERLRRMLEDLGPTFVKFGQILSLRSDLIPAPLARELSRLQNDVAAGPFAPIRRQLEAEWGVELDELFVDFATTPLAAASLAQVHKATLRQTGEEVAVKVRRPDIENTVQRDLYILDVLARQLHEHVEFLQFYDLPGLVRELKRSLLRELDFRREARHIRIAGANLEHNQYAHIPAVRENLTTSKVLVLDLVQGHLLSEVGTLPDKERHQLARQGIRVTLQQVLQDGFFHADPHPGNIIVQRDGHFTLLDWGMVGRLTPLTRQRLLDMVRGVITRDSSSILETLLLFARHSELEHKDALEREILDILDIYHSLPLGQIQIGQILMELTGLLRQHRIQITTDLAMMVKAMVTAEGSARLICPDLNIINEARPIVERLFRKRYSPGTLLRNLRRSMHDFGAMYKDLPRQTRNILEKMEQGAFTIRFRHENLSSLQQTLQAATNRLTLGLLTAAMIIGSSMIVTTGVKPLLFGYPALGIVGFILSALFGLWLIIDIIRRH</sequence>
<dbReference type="AlphaFoldDB" id="C8X4N4"/>
<dbReference type="CDD" id="cd05121">
    <property type="entry name" value="ABC1_ADCK3-like"/>
    <property type="match status" value="1"/>
</dbReference>
<dbReference type="InterPro" id="IPR011009">
    <property type="entry name" value="Kinase-like_dom_sf"/>
</dbReference>
<dbReference type="Pfam" id="PF03109">
    <property type="entry name" value="ABC1"/>
    <property type="match status" value="1"/>
</dbReference>
<evidence type="ECO:0000256" key="2">
    <source>
        <dbReference type="SAM" id="Phobius"/>
    </source>
</evidence>
<accession>C8X4N4</accession>
<dbReference type="HOGENOM" id="CLU_006533_0_2_7"/>
<comment type="similarity">
    <text evidence="1">Belongs to the protein kinase superfamily. ADCK protein kinase family.</text>
</comment>
<dbReference type="RefSeq" id="WP_015752400.1">
    <property type="nucleotide sequence ID" value="NC_013223.1"/>
</dbReference>
<dbReference type="GO" id="GO:0004672">
    <property type="term" value="F:protein kinase activity"/>
    <property type="evidence" value="ECO:0007669"/>
    <property type="project" value="InterPro"/>
</dbReference>
<proteinExistence type="inferred from homology"/>
<keyword evidence="2" id="KW-0812">Transmembrane</keyword>
<keyword evidence="2" id="KW-0472">Membrane</keyword>
<dbReference type="STRING" id="485915.Dret_1973"/>
<dbReference type="PANTHER" id="PTHR10566:SF113">
    <property type="entry name" value="PROTEIN ACTIVITY OF BC1 COMPLEX KINASE 7, CHLOROPLASTIC"/>
    <property type="match status" value="1"/>
</dbReference>